<dbReference type="EMBL" id="QEXV01000003">
    <property type="protein sequence ID" value="PWE17679.1"/>
    <property type="molecule type" value="Genomic_DNA"/>
</dbReference>
<protein>
    <submittedName>
        <fullName evidence="1">Uncharacterized protein</fullName>
    </submittedName>
</protein>
<accession>A0A2U2BUL6</accession>
<organism evidence="1 2">
    <name type="scientific">Marinicauda salina</name>
    <dbReference type="NCBI Taxonomy" id="2135793"/>
    <lineage>
        <taxon>Bacteria</taxon>
        <taxon>Pseudomonadati</taxon>
        <taxon>Pseudomonadota</taxon>
        <taxon>Alphaproteobacteria</taxon>
        <taxon>Maricaulales</taxon>
        <taxon>Maricaulaceae</taxon>
        <taxon>Marinicauda</taxon>
    </lineage>
</organism>
<proteinExistence type="predicted"/>
<reference evidence="2" key="1">
    <citation type="submission" date="2018-05" db="EMBL/GenBank/DDBJ databases">
        <authorList>
            <person name="Liu B.-T."/>
        </authorList>
    </citation>
    <scope>NUCLEOTIDE SEQUENCE [LARGE SCALE GENOMIC DNA]</scope>
    <source>
        <strain evidence="2">WD6-1</strain>
    </source>
</reference>
<dbReference type="Proteomes" id="UP000245168">
    <property type="component" value="Unassembled WGS sequence"/>
</dbReference>
<evidence type="ECO:0000313" key="2">
    <source>
        <dbReference type="Proteomes" id="UP000245168"/>
    </source>
</evidence>
<gene>
    <name evidence="1" type="ORF">DDZ18_08455</name>
</gene>
<name>A0A2U2BUL6_9PROT</name>
<sequence>MIADFLETLDEAEAWSRSPTASRVREVADAGFDAARNSGLAPETAAACRTLAAFLEDLADRVERRRLIEEDDWLGVHRTLAELMPIFAHQLRGAFDCDQFMRQINRLRDAIESLDPPRARR</sequence>
<comment type="caution">
    <text evidence="1">The sequence shown here is derived from an EMBL/GenBank/DDBJ whole genome shotgun (WGS) entry which is preliminary data.</text>
</comment>
<evidence type="ECO:0000313" key="1">
    <source>
        <dbReference type="EMBL" id="PWE17679.1"/>
    </source>
</evidence>
<dbReference type="RefSeq" id="WP_109252910.1">
    <property type="nucleotide sequence ID" value="NZ_QEXV01000003.1"/>
</dbReference>
<keyword evidence="2" id="KW-1185">Reference proteome</keyword>
<dbReference type="AlphaFoldDB" id="A0A2U2BUL6"/>